<dbReference type="AlphaFoldDB" id="A0A0F9M294"/>
<comment type="caution">
    <text evidence="1">The sequence shown here is derived from an EMBL/GenBank/DDBJ whole genome shotgun (WGS) entry which is preliminary data.</text>
</comment>
<dbReference type="EMBL" id="LAZR01006261">
    <property type="protein sequence ID" value="KKM93471.1"/>
    <property type="molecule type" value="Genomic_DNA"/>
</dbReference>
<reference evidence="1" key="1">
    <citation type="journal article" date="2015" name="Nature">
        <title>Complex archaea that bridge the gap between prokaryotes and eukaryotes.</title>
        <authorList>
            <person name="Spang A."/>
            <person name="Saw J.H."/>
            <person name="Jorgensen S.L."/>
            <person name="Zaremba-Niedzwiedzka K."/>
            <person name="Martijn J."/>
            <person name="Lind A.E."/>
            <person name="van Eijk R."/>
            <person name="Schleper C."/>
            <person name="Guy L."/>
            <person name="Ettema T.J."/>
        </authorList>
    </citation>
    <scope>NUCLEOTIDE SEQUENCE</scope>
</reference>
<gene>
    <name evidence="1" type="ORF">LCGC14_1208000</name>
</gene>
<sequence length="277" mass="30227">MPIVDANDPTANDGQYNVASGIWLIRGQVWRETDPGFMSVMSRFDERKEVRLGHGRAMMLGFCENRAKILVAGLGLTASDRILLVGSAFGWLAECLEKQVPGLSVVSLDTSTWVQATKDQTETAKIEAAVQAAGILPVMSRYAEIVASLDDGGPRARVLIGAEDVLRANDRAKLKQAHGSFTWAITEVVFTWLTDAECVAMDAAMHKVAAKVAHMVQPYATKFDDSVEPEPVWNWKHLEATGQGVRQQLLDQPWYTVSNWKALLPDSTFVGVGGGVV</sequence>
<proteinExistence type="predicted"/>
<organism evidence="1">
    <name type="scientific">marine sediment metagenome</name>
    <dbReference type="NCBI Taxonomy" id="412755"/>
    <lineage>
        <taxon>unclassified sequences</taxon>
        <taxon>metagenomes</taxon>
        <taxon>ecological metagenomes</taxon>
    </lineage>
</organism>
<accession>A0A0F9M294</accession>
<protein>
    <submittedName>
        <fullName evidence="1">Uncharacterized protein</fullName>
    </submittedName>
</protein>
<evidence type="ECO:0000313" key="1">
    <source>
        <dbReference type="EMBL" id="KKM93471.1"/>
    </source>
</evidence>
<name>A0A0F9M294_9ZZZZ</name>